<feature type="domain" description="HTH marR-type" evidence="2">
    <location>
        <begin position="1"/>
        <end position="128"/>
    </location>
</feature>
<proteinExistence type="predicted"/>
<dbReference type="SUPFAM" id="SSF46785">
    <property type="entry name" value="Winged helix' DNA-binding domain"/>
    <property type="match status" value="1"/>
</dbReference>
<dbReference type="Gene3D" id="1.10.10.10">
    <property type="entry name" value="Winged helix-like DNA-binding domain superfamily/Winged helix DNA-binding domain"/>
    <property type="match status" value="1"/>
</dbReference>
<dbReference type="GO" id="GO:0003700">
    <property type="term" value="F:DNA-binding transcription factor activity"/>
    <property type="evidence" value="ECO:0007669"/>
    <property type="project" value="InterPro"/>
</dbReference>
<feature type="signal peptide" evidence="1">
    <location>
        <begin position="1"/>
        <end position="17"/>
    </location>
</feature>
<dbReference type="PRINTS" id="PR00598">
    <property type="entry name" value="HTHMARR"/>
</dbReference>
<dbReference type="InterPro" id="IPR039422">
    <property type="entry name" value="MarR/SlyA-like"/>
</dbReference>
<dbReference type="EMBL" id="VFPM01000002">
    <property type="protein sequence ID" value="TQM61973.1"/>
    <property type="molecule type" value="Genomic_DNA"/>
</dbReference>
<evidence type="ECO:0000313" key="4">
    <source>
        <dbReference type="Proteomes" id="UP000316747"/>
    </source>
</evidence>
<organism evidence="3 4">
    <name type="scientific">Humibacillus xanthopallidus</name>
    <dbReference type="NCBI Taxonomy" id="412689"/>
    <lineage>
        <taxon>Bacteria</taxon>
        <taxon>Bacillati</taxon>
        <taxon>Actinomycetota</taxon>
        <taxon>Actinomycetes</taxon>
        <taxon>Micrococcales</taxon>
        <taxon>Intrasporangiaceae</taxon>
        <taxon>Humibacillus</taxon>
    </lineage>
</organism>
<comment type="caution">
    <text evidence="3">The sequence shown here is derived from an EMBL/GenBank/DDBJ whole genome shotgun (WGS) entry which is preliminary data.</text>
</comment>
<dbReference type="PROSITE" id="PS50995">
    <property type="entry name" value="HTH_MARR_2"/>
    <property type="match status" value="1"/>
</dbReference>
<name>A0A543HUE1_9MICO</name>
<dbReference type="InterPro" id="IPR000835">
    <property type="entry name" value="HTH_MarR-typ"/>
</dbReference>
<dbReference type="InterPro" id="IPR036390">
    <property type="entry name" value="WH_DNA-bd_sf"/>
</dbReference>
<feature type="chain" id="PRO_5021789552" evidence="1">
    <location>
        <begin position="18"/>
        <end position="145"/>
    </location>
</feature>
<gene>
    <name evidence="3" type="ORF">FBY41_1995</name>
</gene>
<dbReference type="InterPro" id="IPR036388">
    <property type="entry name" value="WH-like_DNA-bd_sf"/>
</dbReference>
<evidence type="ECO:0000313" key="3">
    <source>
        <dbReference type="EMBL" id="TQM61973.1"/>
    </source>
</evidence>
<accession>A0A543HUE1</accession>
<keyword evidence="1" id="KW-0732">Signal</keyword>
<evidence type="ECO:0000259" key="2">
    <source>
        <dbReference type="PROSITE" id="PS50995"/>
    </source>
</evidence>
<dbReference type="PANTHER" id="PTHR33164:SF94">
    <property type="entry name" value="TRANSCRIPTIONAL REGULATORY PROTEIN-RELATED"/>
    <property type="match status" value="1"/>
</dbReference>
<reference evidence="3 4" key="1">
    <citation type="submission" date="2019-06" db="EMBL/GenBank/DDBJ databases">
        <title>Genome sequencing of plant associated microbes to promote plant fitness in Sorghum bicolor and Oryza sativa.</title>
        <authorList>
            <person name="Coleman-Derr D."/>
        </authorList>
    </citation>
    <scope>NUCLEOTIDE SEQUENCE [LARGE SCALE GENOMIC DNA]</scope>
    <source>
        <strain evidence="3 4">KV-663</strain>
    </source>
</reference>
<dbReference type="SMART" id="SM00347">
    <property type="entry name" value="HTH_MARR"/>
    <property type="match status" value="1"/>
</dbReference>
<dbReference type="Pfam" id="PF12802">
    <property type="entry name" value="MarR_2"/>
    <property type="match status" value="1"/>
</dbReference>
<dbReference type="Proteomes" id="UP000316747">
    <property type="component" value="Unassembled WGS sequence"/>
</dbReference>
<sequence>MLRACRILVAITARSLAAVPQVTDPLQMRAMVVLRSRETLSLGQLARSVGIHLTRASRLCDRLVSQGLVDRTDDPANRRQLLLRLTAEGRDVVDEVMRQRAEAIQPVLARMAPASRRALVRALGDFDRAAEGFEERELWAMGWTS</sequence>
<evidence type="ECO:0000256" key="1">
    <source>
        <dbReference type="SAM" id="SignalP"/>
    </source>
</evidence>
<dbReference type="PANTHER" id="PTHR33164">
    <property type="entry name" value="TRANSCRIPTIONAL REGULATOR, MARR FAMILY"/>
    <property type="match status" value="1"/>
</dbReference>
<dbReference type="GO" id="GO:0006950">
    <property type="term" value="P:response to stress"/>
    <property type="evidence" value="ECO:0007669"/>
    <property type="project" value="TreeGrafter"/>
</dbReference>
<keyword evidence="4" id="KW-1185">Reference proteome</keyword>
<protein>
    <submittedName>
        <fullName evidence="3">MarR family transcriptional regulator</fullName>
    </submittedName>
</protein>
<dbReference type="AlphaFoldDB" id="A0A543HUE1"/>